<feature type="compositionally biased region" description="Low complexity" evidence="2">
    <location>
        <begin position="263"/>
        <end position="281"/>
    </location>
</feature>
<proteinExistence type="predicted"/>
<name>A0A9P5QB52_9AGAR</name>
<accession>A0A9P5QB52</accession>
<dbReference type="AlphaFoldDB" id="A0A9P5QB52"/>
<keyword evidence="1" id="KW-0175">Coiled coil</keyword>
<dbReference type="OrthoDB" id="3041809at2759"/>
<organism evidence="3 4">
    <name type="scientific">Rhodocollybia butyracea</name>
    <dbReference type="NCBI Taxonomy" id="206335"/>
    <lineage>
        <taxon>Eukaryota</taxon>
        <taxon>Fungi</taxon>
        <taxon>Dikarya</taxon>
        <taxon>Basidiomycota</taxon>
        <taxon>Agaricomycotina</taxon>
        <taxon>Agaricomycetes</taxon>
        <taxon>Agaricomycetidae</taxon>
        <taxon>Agaricales</taxon>
        <taxon>Marasmiineae</taxon>
        <taxon>Omphalotaceae</taxon>
        <taxon>Rhodocollybia</taxon>
    </lineage>
</organism>
<evidence type="ECO:0000256" key="1">
    <source>
        <dbReference type="SAM" id="Coils"/>
    </source>
</evidence>
<evidence type="ECO:0000313" key="3">
    <source>
        <dbReference type="EMBL" id="KAF9078851.1"/>
    </source>
</evidence>
<sequence>MDTLPTNGDSTNVTRVFRHYGPNIRAAVMMRGYTSESCPGDNSSLCSSPPFNLSQLYPAEHGSGRRPSGQVHTMSSGQDNDPQRIVEADGRSLILRAVGSQLLKDDRQMIRPDTLSTTTQQLAEPESERIDNREELSKQREYKAKAAKVAAELEIELAELIREGEEEREQNERDKWAWQERKENARKGRVRAKALLKLQGLAGEDSEEESETDEEDEYRPPMTSSHMKDSSYHREDMRMRELVANFQQEDLRVRNEIVQRYKSQNSNQPQNSSSTSQEPPSLTNTQLRGDENEILRRQAKRQQQLELCAEAPSNWLLMLDDIQKEGSASSSEGRAPEAWF</sequence>
<comment type="caution">
    <text evidence="3">The sequence shown here is derived from an EMBL/GenBank/DDBJ whole genome shotgun (WGS) entry which is preliminary data.</text>
</comment>
<dbReference type="EMBL" id="JADNRY010000001">
    <property type="protein sequence ID" value="KAF9078851.1"/>
    <property type="molecule type" value="Genomic_DNA"/>
</dbReference>
<feature type="region of interest" description="Disordered" evidence="2">
    <location>
        <begin position="116"/>
        <end position="136"/>
    </location>
</feature>
<feature type="region of interest" description="Disordered" evidence="2">
    <location>
        <begin position="198"/>
        <end position="234"/>
    </location>
</feature>
<evidence type="ECO:0000256" key="2">
    <source>
        <dbReference type="SAM" id="MobiDB-lite"/>
    </source>
</evidence>
<feature type="compositionally biased region" description="Basic and acidic residues" evidence="2">
    <location>
        <begin position="126"/>
        <end position="136"/>
    </location>
</feature>
<feature type="region of interest" description="Disordered" evidence="2">
    <location>
        <begin position="262"/>
        <end position="290"/>
    </location>
</feature>
<reference evidence="3" key="1">
    <citation type="submission" date="2020-11" db="EMBL/GenBank/DDBJ databases">
        <authorList>
            <consortium name="DOE Joint Genome Institute"/>
            <person name="Ahrendt S."/>
            <person name="Riley R."/>
            <person name="Andreopoulos W."/>
            <person name="Labutti K."/>
            <person name="Pangilinan J."/>
            <person name="Ruiz-Duenas F.J."/>
            <person name="Barrasa J.M."/>
            <person name="Sanchez-Garcia M."/>
            <person name="Camarero S."/>
            <person name="Miyauchi S."/>
            <person name="Serrano A."/>
            <person name="Linde D."/>
            <person name="Babiker R."/>
            <person name="Drula E."/>
            <person name="Ayuso-Fernandez I."/>
            <person name="Pacheco R."/>
            <person name="Padilla G."/>
            <person name="Ferreira P."/>
            <person name="Barriuso J."/>
            <person name="Kellner H."/>
            <person name="Castanera R."/>
            <person name="Alfaro M."/>
            <person name="Ramirez L."/>
            <person name="Pisabarro A.G."/>
            <person name="Kuo A."/>
            <person name="Tritt A."/>
            <person name="Lipzen A."/>
            <person name="He G."/>
            <person name="Yan M."/>
            <person name="Ng V."/>
            <person name="Cullen D."/>
            <person name="Martin F."/>
            <person name="Rosso M.-N."/>
            <person name="Henrissat B."/>
            <person name="Hibbett D."/>
            <person name="Martinez A.T."/>
            <person name="Grigoriev I.V."/>
        </authorList>
    </citation>
    <scope>NUCLEOTIDE SEQUENCE</scope>
    <source>
        <strain evidence="3">AH 40177</strain>
    </source>
</reference>
<feature type="coiled-coil region" evidence="1">
    <location>
        <begin position="143"/>
        <end position="170"/>
    </location>
</feature>
<feature type="compositionally biased region" description="Acidic residues" evidence="2">
    <location>
        <begin position="204"/>
        <end position="217"/>
    </location>
</feature>
<feature type="compositionally biased region" description="Polar residues" evidence="2">
    <location>
        <begin position="70"/>
        <end position="80"/>
    </location>
</feature>
<keyword evidence="4" id="KW-1185">Reference proteome</keyword>
<feature type="region of interest" description="Disordered" evidence="2">
    <location>
        <begin position="56"/>
        <end position="83"/>
    </location>
</feature>
<protein>
    <submittedName>
        <fullName evidence="3">Uncharacterized protein</fullName>
    </submittedName>
</protein>
<dbReference type="Proteomes" id="UP000772434">
    <property type="component" value="Unassembled WGS sequence"/>
</dbReference>
<evidence type="ECO:0000313" key="4">
    <source>
        <dbReference type="Proteomes" id="UP000772434"/>
    </source>
</evidence>
<gene>
    <name evidence="3" type="ORF">BDP27DRAFT_1356621</name>
</gene>